<proteinExistence type="predicted"/>
<dbReference type="EMBL" id="CP097635">
    <property type="protein sequence ID" value="URI07898.1"/>
    <property type="molecule type" value="Genomic_DNA"/>
</dbReference>
<name>A0ABY4S378_AQUTE</name>
<accession>A0ABY4S378</accession>
<evidence type="ECO:0000313" key="2">
    <source>
        <dbReference type="Proteomes" id="UP001056201"/>
    </source>
</evidence>
<evidence type="ECO:0000313" key="1">
    <source>
        <dbReference type="EMBL" id="URI07898.1"/>
    </source>
</evidence>
<dbReference type="Proteomes" id="UP001056201">
    <property type="component" value="Chromosome 1"/>
</dbReference>
<keyword evidence="2" id="KW-1185">Reference proteome</keyword>
<gene>
    <name evidence="1" type="ORF">MW290_04755</name>
</gene>
<protein>
    <recommendedName>
        <fullName evidence="3">DUF3018 family protein</fullName>
    </recommendedName>
</protein>
<reference evidence="1" key="1">
    <citation type="submission" date="2022-05" db="EMBL/GenBank/DDBJ databases">
        <title>An RpoN-dependent PEP-CTERM gene is involved in floc formation of an Aquincola tertiaricarbonis strain.</title>
        <authorList>
            <person name="Qiu D."/>
            <person name="Xia M."/>
        </authorList>
    </citation>
    <scope>NUCLEOTIDE SEQUENCE</scope>
    <source>
        <strain evidence="1">RN12</strain>
    </source>
</reference>
<organism evidence="1 2">
    <name type="scientific">Aquincola tertiaricarbonis</name>
    <dbReference type="NCBI Taxonomy" id="391953"/>
    <lineage>
        <taxon>Bacteria</taxon>
        <taxon>Pseudomonadati</taxon>
        <taxon>Pseudomonadota</taxon>
        <taxon>Betaproteobacteria</taxon>
        <taxon>Burkholderiales</taxon>
        <taxon>Sphaerotilaceae</taxon>
        <taxon>Aquincola</taxon>
    </lineage>
</organism>
<dbReference type="RefSeq" id="WP_250196122.1">
    <property type="nucleotide sequence ID" value="NZ_CP097635.1"/>
</dbReference>
<evidence type="ECO:0008006" key="3">
    <source>
        <dbReference type="Google" id="ProtNLM"/>
    </source>
</evidence>
<sequence length="68" mass="7745">MLTDTPLTDAEWTIRFSARLHARWSTISRAQRDEAAAEVAAKPHMRCLEPEEAVTLWLQPIEPADVPF</sequence>